<evidence type="ECO:0000256" key="2">
    <source>
        <dbReference type="ARBA" id="ARBA00022771"/>
    </source>
</evidence>
<evidence type="ECO:0000313" key="6">
    <source>
        <dbReference type="EMBL" id="GJN04426.1"/>
    </source>
</evidence>
<evidence type="ECO:0000256" key="1">
    <source>
        <dbReference type="ARBA" id="ARBA00022723"/>
    </source>
</evidence>
<dbReference type="InterPro" id="IPR004333">
    <property type="entry name" value="SBP_dom"/>
</dbReference>
<keyword evidence="7" id="KW-1185">Reference proteome</keyword>
<reference evidence="6" key="2">
    <citation type="submission" date="2021-12" db="EMBL/GenBank/DDBJ databases">
        <title>Resequencing data analysis of finger millet.</title>
        <authorList>
            <person name="Hatakeyama M."/>
            <person name="Aluri S."/>
            <person name="Balachadran M.T."/>
            <person name="Sivarajan S.R."/>
            <person name="Poveda L."/>
            <person name="Shimizu-Inatsugi R."/>
            <person name="Schlapbach R."/>
            <person name="Sreeman S.M."/>
            <person name="Shimizu K.K."/>
        </authorList>
    </citation>
    <scope>NUCLEOTIDE SEQUENCE</scope>
</reference>
<dbReference type="SUPFAM" id="SSF103612">
    <property type="entry name" value="SBT domain"/>
    <property type="match status" value="1"/>
</dbReference>
<evidence type="ECO:0000256" key="3">
    <source>
        <dbReference type="ARBA" id="ARBA00022833"/>
    </source>
</evidence>
<dbReference type="PROSITE" id="PS51141">
    <property type="entry name" value="ZF_SBP"/>
    <property type="match status" value="1"/>
</dbReference>
<evidence type="ECO:0000313" key="7">
    <source>
        <dbReference type="Proteomes" id="UP001054889"/>
    </source>
</evidence>
<dbReference type="InterPro" id="IPR036893">
    <property type="entry name" value="SBP_sf"/>
</dbReference>
<dbReference type="PANTHER" id="PTHR31251:SF186">
    <property type="entry name" value="SQUAMOSA PROMOTER-BINDING-LIKE PROTEIN 19-RELATED"/>
    <property type="match status" value="1"/>
</dbReference>
<dbReference type="EMBL" id="BQKI01000011">
    <property type="protein sequence ID" value="GJN04426.1"/>
    <property type="molecule type" value="Genomic_DNA"/>
</dbReference>
<gene>
    <name evidence="6" type="primary">ga21974</name>
    <name evidence="6" type="ORF">PR202_ga21974</name>
</gene>
<accession>A0AAV5D1Z2</accession>
<proteinExistence type="predicted"/>
<dbReference type="AlphaFoldDB" id="A0AAV5D1Z2"/>
<feature type="domain" description="SBP-type" evidence="5">
    <location>
        <begin position="1"/>
        <end position="44"/>
    </location>
</feature>
<keyword evidence="2 4" id="KW-0863">Zinc-finger</keyword>
<keyword evidence="1" id="KW-0479">Metal-binding</keyword>
<dbReference type="Pfam" id="PF03110">
    <property type="entry name" value="SBP"/>
    <property type="match status" value="1"/>
</dbReference>
<name>A0AAV5D1Z2_ELECO</name>
<dbReference type="GO" id="GO:0005634">
    <property type="term" value="C:nucleus"/>
    <property type="evidence" value="ECO:0007669"/>
    <property type="project" value="InterPro"/>
</dbReference>
<dbReference type="Proteomes" id="UP001054889">
    <property type="component" value="Unassembled WGS sequence"/>
</dbReference>
<dbReference type="GO" id="GO:0008270">
    <property type="term" value="F:zinc ion binding"/>
    <property type="evidence" value="ECO:0007669"/>
    <property type="project" value="UniProtKB-KW"/>
</dbReference>
<dbReference type="InterPro" id="IPR044817">
    <property type="entry name" value="SBP-like"/>
</dbReference>
<sequence length="208" mass="23170">MRGDRGSNLGPVAYRRFHMLSEFDEGKRSCRKRLDGHNRRRRKPQNDVMNLGGFFPYHQVNQFAIRPQTTPRSGQNSDSMHLVDHQRTFSISFSGTFKTPKQFPFSQDGGIMPNAFRPNTLLAEDDSHTRSSLSSTLGPECALSLLSSSLHRLPSPITCQAQQATSSLASQDAATPSTVGYASDVARHAFIPDSLFEDPSQALPFIWQ</sequence>
<dbReference type="GO" id="GO:0003677">
    <property type="term" value="F:DNA binding"/>
    <property type="evidence" value="ECO:0007669"/>
    <property type="project" value="InterPro"/>
</dbReference>
<dbReference type="PANTHER" id="PTHR31251">
    <property type="entry name" value="SQUAMOSA PROMOTER-BINDING-LIKE PROTEIN 4"/>
    <property type="match status" value="1"/>
</dbReference>
<protein>
    <recommendedName>
        <fullName evidence="5">SBP-type domain-containing protein</fullName>
    </recommendedName>
</protein>
<reference evidence="6" key="1">
    <citation type="journal article" date="2018" name="DNA Res.">
        <title>Multiple hybrid de novo genome assembly of finger millet, an orphan allotetraploid crop.</title>
        <authorList>
            <person name="Hatakeyama M."/>
            <person name="Aluri S."/>
            <person name="Balachadran M.T."/>
            <person name="Sivarajan S.R."/>
            <person name="Patrignani A."/>
            <person name="Gruter S."/>
            <person name="Poveda L."/>
            <person name="Shimizu-Inatsugi R."/>
            <person name="Baeten J."/>
            <person name="Francoijs K.J."/>
            <person name="Nataraja K.N."/>
            <person name="Reddy Y.A.N."/>
            <person name="Phadnis S."/>
            <person name="Ravikumar R.L."/>
            <person name="Schlapbach R."/>
            <person name="Sreeman S.M."/>
            <person name="Shimizu K.K."/>
        </authorList>
    </citation>
    <scope>NUCLEOTIDE SEQUENCE</scope>
</reference>
<organism evidence="6 7">
    <name type="scientific">Eleusine coracana subsp. coracana</name>
    <dbReference type="NCBI Taxonomy" id="191504"/>
    <lineage>
        <taxon>Eukaryota</taxon>
        <taxon>Viridiplantae</taxon>
        <taxon>Streptophyta</taxon>
        <taxon>Embryophyta</taxon>
        <taxon>Tracheophyta</taxon>
        <taxon>Spermatophyta</taxon>
        <taxon>Magnoliopsida</taxon>
        <taxon>Liliopsida</taxon>
        <taxon>Poales</taxon>
        <taxon>Poaceae</taxon>
        <taxon>PACMAD clade</taxon>
        <taxon>Chloridoideae</taxon>
        <taxon>Cynodonteae</taxon>
        <taxon>Eleusininae</taxon>
        <taxon>Eleusine</taxon>
    </lineage>
</organism>
<evidence type="ECO:0000259" key="5">
    <source>
        <dbReference type="PROSITE" id="PS51141"/>
    </source>
</evidence>
<comment type="caution">
    <text evidence="6">The sequence shown here is derived from an EMBL/GenBank/DDBJ whole genome shotgun (WGS) entry which is preliminary data.</text>
</comment>
<keyword evidence="3" id="KW-0862">Zinc</keyword>
<evidence type="ECO:0000256" key="4">
    <source>
        <dbReference type="PROSITE-ProRule" id="PRU00470"/>
    </source>
</evidence>